<feature type="chain" id="PRO_5045530337" description="Secreted protein" evidence="2">
    <location>
        <begin position="30"/>
        <end position="219"/>
    </location>
</feature>
<accession>A0ABU7FJ06</accession>
<feature type="signal peptide" evidence="2">
    <location>
        <begin position="1"/>
        <end position="29"/>
    </location>
</feature>
<evidence type="ECO:0000256" key="1">
    <source>
        <dbReference type="SAM" id="MobiDB-lite"/>
    </source>
</evidence>
<name>A0ABU7FJ06_9ACTN</name>
<evidence type="ECO:0000313" key="3">
    <source>
        <dbReference type="EMBL" id="MED7824112.1"/>
    </source>
</evidence>
<evidence type="ECO:0008006" key="5">
    <source>
        <dbReference type="Google" id="ProtNLM"/>
    </source>
</evidence>
<feature type="region of interest" description="Disordered" evidence="1">
    <location>
        <begin position="179"/>
        <end position="219"/>
    </location>
</feature>
<protein>
    <recommendedName>
        <fullName evidence="5">Secreted protein</fullName>
    </recommendedName>
</protein>
<keyword evidence="2" id="KW-0732">Signal</keyword>
<feature type="compositionally biased region" description="Low complexity" evidence="1">
    <location>
        <begin position="204"/>
        <end position="219"/>
    </location>
</feature>
<dbReference type="Proteomes" id="UP001333996">
    <property type="component" value="Unassembled WGS sequence"/>
</dbReference>
<organism evidence="3 4">
    <name type="scientific">Streptomyces chiangmaiensis</name>
    <dbReference type="NCBI Taxonomy" id="766497"/>
    <lineage>
        <taxon>Bacteria</taxon>
        <taxon>Bacillati</taxon>
        <taxon>Actinomycetota</taxon>
        <taxon>Actinomycetes</taxon>
        <taxon>Kitasatosporales</taxon>
        <taxon>Streptomycetaceae</taxon>
        <taxon>Streptomyces</taxon>
    </lineage>
</organism>
<comment type="caution">
    <text evidence="3">The sequence shown here is derived from an EMBL/GenBank/DDBJ whole genome shotgun (WGS) entry which is preliminary data.</text>
</comment>
<dbReference type="EMBL" id="JAYWVC010000062">
    <property type="protein sequence ID" value="MED7824112.1"/>
    <property type="molecule type" value="Genomic_DNA"/>
</dbReference>
<evidence type="ECO:0000256" key="2">
    <source>
        <dbReference type="SAM" id="SignalP"/>
    </source>
</evidence>
<sequence length="219" mass="21951">MRDLPARRLATTALCATLVLGTAGPTAVASDRGSTRDLIQATGVTHPAATPVPGSDALLAQVQRLAGADGAVGPVTELLNAVLEADNGQLPADEAARLGKAVKDAIARMGGPTPTASATPAPVDVLDALQKSVDKLVAASTSGESGRVLPAAKDVLGALVRVVLASLVAGRLPHHHDLPPLPSLPPMPSMPPAPSLRPMPVPSPAVTAPPTATPSRPMI</sequence>
<gene>
    <name evidence="3" type="ORF">VXC91_19510</name>
</gene>
<feature type="compositionally biased region" description="Pro residues" evidence="1">
    <location>
        <begin position="179"/>
        <end position="203"/>
    </location>
</feature>
<proteinExistence type="predicted"/>
<reference evidence="3" key="1">
    <citation type="submission" date="2024-01" db="EMBL/GenBank/DDBJ databases">
        <title>First draft genome sequence data of TA4-1, the type strain of Gram-positive actinobacterium Streptomyces chiangmaiensis.</title>
        <authorList>
            <person name="Yasawong M."/>
            <person name="Nantapong N."/>
        </authorList>
    </citation>
    <scope>NUCLEOTIDE SEQUENCE</scope>
    <source>
        <strain evidence="3">TA4-1</strain>
    </source>
</reference>
<evidence type="ECO:0000313" key="4">
    <source>
        <dbReference type="Proteomes" id="UP001333996"/>
    </source>
</evidence>
<dbReference type="RefSeq" id="WP_329508562.1">
    <property type="nucleotide sequence ID" value="NZ_BAAAYZ010000052.1"/>
</dbReference>
<keyword evidence="4" id="KW-1185">Reference proteome</keyword>